<dbReference type="Pfam" id="PF03922">
    <property type="entry name" value="OmpW"/>
    <property type="match status" value="1"/>
</dbReference>
<dbReference type="GO" id="GO:0055085">
    <property type="term" value="P:transmembrane transport"/>
    <property type="evidence" value="ECO:0007669"/>
    <property type="project" value="TreeGrafter"/>
</dbReference>
<accession>A0A840L2F6</accession>
<feature type="signal peptide" evidence="2">
    <location>
        <begin position="1"/>
        <end position="24"/>
    </location>
</feature>
<protein>
    <submittedName>
        <fullName evidence="3">Outer membrane protein</fullName>
    </submittedName>
</protein>
<proteinExistence type="predicted"/>
<dbReference type="RefSeq" id="WP_184296749.1">
    <property type="nucleotide sequence ID" value="NZ_JACHLP010000002.1"/>
</dbReference>
<keyword evidence="4" id="KW-1185">Reference proteome</keyword>
<dbReference type="SUPFAM" id="SSF56925">
    <property type="entry name" value="OMPA-like"/>
    <property type="match status" value="1"/>
</dbReference>
<organism evidence="3 4">
    <name type="scientific">Roseateles oligotrophus</name>
    <dbReference type="NCBI Taxonomy" id="1769250"/>
    <lineage>
        <taxon>Bacteria</taxon>
        <taxon>Pseudomonadati</taxon>
        <taxon>Pseudomonadota</taxon>
        <taxon>Betaproteobacteria</taxon>
        <taxon>Burkholderiales</taxon>
        <taxon>Sphaerotilaceae</taxon>
        <taxon>Roseateles</taxon>
    </lineage>
</organism>
<evidence type="ECO:0000313" key="4">
    <source>
        <dbReference type="Proteomes" id="UP000562027"/>
    </source>
</evidence>
<gene>
    <name evidence="3" type="ORF">HNP55_000945</name>
</gene>
<evidence type="ECO:0000256" key="2">
    <source>
        <dbReference type="SAM" id="SignalP"/>
    </source>
</evidence>
<dbReference type="GO" id="GO:0009279">
    <property type="term" value="C:cell outer membrane"/>
    <property type="evidence" value="ECO:0007669"/>
    <property type="project" value="UniProtKB-SubCell"/>
</dbReference>
<evidence type="ECO:0000313" key="3">
    <source>
        <dbReference type="EMBL" id="MBB4842430.1"/>
    </source>
</evidence>
<dbReference type="Gene3D" id="2.40.160.20">
    <property type="match status" value="1"/>
</dbReference>
<comment type="caution">
    <text evidence="3">The sequence shown here is derived from an EMBL/GenBank/DDBJ whole genome shotgun (WGS) entry which is preliminary data.</text>
</comment>
<feature type="chain" id="PRO_5032933311" evidence="2">
    <location>
        <begin position="25"/>
        <end position="225"/>
    </location>
</feature>
<keyword evidence="2" id="KW-0732">Signal</keyword>
<dbReference type="InterPro" id="IPR005618">
    <property type="entry name" value="OMPW"/>
</dbReference>
<evidence type="ECO:0000256" key="1">
    <source>
        <dbReference type="ARBA" id="ARBA00004442"/>
    </source>
</evidence>
<sequence>MKSVKTLLGLAAASALLTAGSAQAQSAGTLSARIGATTIRPAVSSGDLSAPSLAGTKVDIGNATQVSGGLSYMWTDNIAIDLPLAIPFKHEVRGAGAIDGTGKLADVQALPVTLTAQYRFGLPSSSLRPYLGAGFTYAAFIKPKSTAALSGLTGGSPSNPTLMTMENRWGPTLQLGFTAKFSGQWSLDATATKVLLKTKGHLSTGQDIDVELNPLAFSIGLVYTF</sequence>
<dbReference type="InterPro" id="IPR011250">
    <property type="entry name" value="OMP/PagP_B-barrel"/>
</dbReference>
<name>A0A840L2F6_9BURK</name>
<comment type="subcellular location">
    <subcellularLocation>
        <location evidence="1">Cell outer membrane</location>
    </subcellularLocation>
</comment>
<reference evidence="3 4" key="1">
    <citation type="submission" date="2020-08" db="EMBL/GenBank/DDBJ databases">
        <title>Functional genomics of gut bacteria from endangered species of beetles.</title>
        <authorList>
            <person name="Carlos-Shanley C."/>
        </authorList>
    </citation>
    <scope>NUCLEOTIDE SEQUENCE [LARGE SCALE GENOMIC DNA]</scope>
    <source>
        <strain evidence="3 4">S00239</strain>
    </source>
</reference>
<dbReference type="PANTHER" id="PTHR36920:SF1">
    <property type="entry name" value="OUTER MEMBRANE PROTEIN W"/>
    <property type="match status" value="1"/>
</dbReference>
<dbReference type="AlphaFoldDB" id="A0A840L2F6"/>
<dbReference type="EMBL" id="JACHLP010000002">
    <property type="protein sequence ID" value="MBB4842430.1"/>
    <property type="molecule type" value="Genomic_DNA"/>
</dbReference>
<dbReference type="PANTHER" id="PTHR36920">
    <property type="match status" value="1"/>
</dbReference>
<dbReference type="Proteomes" id="UP000562027">
    <property type="component" value="Unassembled WGS sequence"/>
</dbReference>